<gene>
    <name evidence="2" type="ORF">I6U48_04570</name>
</gene>
<comment type="caution">
    <text evidence="2">The sequence shown here is derived from an EMBL/GenBank/DDBJ whole genome shotgun (WGS) entry which is preliminary data.</text>
</comment>
<dbReference type="PANTHER" id="PTHR35807">
    <property type="entry name" value="TRANSCRIPTIONAL REGULATOR REDD-RELATED"/>
    <property type="match status" value="1"/>
</dbReference>
<name>A0A949TUM4_9CLOT</name>
<protein>
    <recommendedName>
        <fullName evidence="1">MalT-like winged helix domain-containing protein</fullName>
    </recommendedName>
</protein>
<reference evidence="2" key="1">
    <citation type="submission" date="2020-12" db="EMBL/GenBank/DDBJ databases">
        <title>Clostridium thailandense sp. nov., a novel acetogenic bacterium isolated from peat land soil in Thailand.</title>
        <authorList>
            <person name="Chaikitkaew S."/>
            <person name="Birkeland N.K."/>
        </authorList>
    </citation>
    <scope>NUCLEOTIDE SEQUENCE</scope>
    <source>
        <strain evidence="2">PL3</strain>
    </source>
</reference>
<feature type="domain" description="MalT-like winged helix" evidence="1">
    <location>
        <begin position="266"/>
        <end position="342"/>
    </location>
</feature>
<organism evidence="2 3">
    <name type="scientific">Clostridium thailandense</name>
    <dbReference type="NCBI Taxonomy" id="2794346"/>
    <lineage>
        <taxon>Bacteria</taxon>
        <taxon>Bacillati</taxon>
        <taxon>Bacillota</taxon>
        <taxon>Clostridia</taxon>
        <taxon>Eubacteriales</taxon>
        <taxon>Clostridiaceae</taxon>
        <taxon>Clostridium</taxon>
    </lineage>
</organism>
<dbReference type="RefSeq" id="WP_218319228.1">
    <property type="nucleotide sequence ID" value="NZ_JAEEGC010000020.1"/>
</dbReference>
<dbReference type="InterPro" id="IPR051677">
    <property type="entry name" value="AfsR-DnrI-RedD_regulator"/>
</dbReference>
<dbReference type="InterPro" id="IPR019734">
    <property type="entry name" value="TPR_rpt"/>
</dbReference>
<keyword evidence="3" id="KW-1185">Reference proteome</keyword>
<dbReference type="Pfam" id="PF25873">
    <property type="entry name" value="WHD_MalT"/>
    <property type="match status" value="1"/>
</dbReference>
<accession>A0A949TUM4</accession>
<dbReference type="InterPro" id="IPR059106">
    <property type="entry name" value="WHD_MalT"/>
</dbReference>
<sequence>MNKIQPFVIKAKIAPPVISINMLKRDNLINRVQQLRGKRITTITAPGGYGKTVLASQIVKYSKKPFVWYQIDKEDNDPAIFFYYFIKAFSEFIKDFDMGFNFSHNIDKDANGVAYNIVTFLISEIEKINMGRIYVVLDDFHFIQDKIIIKFLNMFLKYMPEKIHLIIVGRSCLGVDLAKSKAYGYLIELDKSNLMFSYEDFISFYNLQPSFELDENQCKNIYNRSEGWPMALNIFLQESDKYYSYIKESKESTEYKEKVFFNFFVSQVFNDLSESIQSFLLSISVIDKITLDICAYVSGNRNAEEILNFLVENNVFINRLSTKEKVYSCHQLFREFLQEKLGNKINVMYKRAGEYCYSIKKYSEAMEYLIKSNNVDYAIEIFKFAGIESVRNVRLKTVERWLAYFYTSNYKDNEWVLLVQSYIYVYKGMFSKAEKLLNYVIDYFYKSDTCGHCIALMIQARILLYRHSIESYINTVEVVISKSDEIDDFTLYDAFIQKAYGHIIKGDISDAIVTLKVGIETLNRRGSDRFAIFIQRYLTVAYFMNFEYCKAIHYYEITNSMSLEEINLTECFSVDLYAARIYRDMGRLEEAKKMMEKTIRRKEALGYVEDIFAVYYQLATLYRDIGDYESAMKYANLSGELLKQGGNLMEIAYLVRVLKGLILSDKGDTIQGMKIGEEALLELINAESKFMVEVAYHSVGIISIRADKIEKAKIYFENGYKLSQKSGVKSMIPVCAGFLAGIYIEENYEKSLFYTKQSLELSAKQNYIQVYITNSEMNECLVIGLIHNIELDFISKIIYKLNVDRKKEIIKLLKRYGNEECLEKLHKIIKLDEKILDDVDNKIDIAFLKLYGEKENCFVEIFKKLNPPFTPCIIVACFGNFRIYAPLIEEGRIKWRTNKSKELLAYFIDNKDKELSTEVILTDVWQDVPVDKARNIFYTNIALVRQILKKCNLSQNLQKVQSGYIFRGSGIYCDSWIIREKIKDIENLDDRIKEKFLDALRKGYLKDIYSEWAIEQRMEYEKLCDKIL</sequence>
<proteinExistence type="predicted"/>
<evidence type="ECO:0000259" key="1">
    <source>
        <dbReference type="Pfam" id="PF25873"/>
    </source>
</evidence>
<dbReference type="AlphaFoldDB" id="A0A949TUM4"/>
<dbReference type="Proteomes" id="UP000694308">
    <property type="component" value="Unassembled WGS sequence"/>
</dbReference>
<dbReference type="Pfam" id="PF13181">
    <property type="entry name" value="TPR_8"/>
    <property type="match status" value="2"/>
</dbReference>
<dbReference type="EMBL" id="JAEEGC010000020">
    <property type="protein sequence ID" value="MBV7272191.1"/>
    <property type="molecule type" value="Genomic_DNA"/>
</dbReference>
<evidence type="ECO:0000313" key="2">
    <source>
        <dbReference type="EMBL" id="MBV7272191.1"/>
    </source>
</evidence>
<evidence type="ECO:0000313" key="3">
    <source>
        <dbReference type="Proteomes" id="UP000694308"/>
    </source>
</evidence>